<keyword evidence="3" id="KW-1185">Reference proteome</keyword>
<dbReference type="PANTHER" id="PTHR30035:SF1">
    <property type="entry name" value="AB HYDROLASE-1 DOMAIN-CONTAINING PROTEIN"/>
    <property type="match status" value="1"/>
</dbReference>
<dbReference type="KEGG" id="geo:Geob_1199"/>
<dbReference type="InterPro" id="IPR029058">
    <property type="entry name" value="AB_hydrolase_fold"/>
</dbReference>
<dbReference type="RefSeq" id="WP_012646288.1">
    <property type="nucleotide sequence ID" value="NC_011979.1"/>
</dbReference>
<feature type="chain" id="PRO_5002886477" evidence="1">
    <location>
        <begin position="23"/>
        <end position="427"/>
    </location>
</feature>
<name>B9M3R6_GEODF</name>
<dbReference type="InterPro" id="IPR007428">
    <property type="entry name" value="MlaA"/>
</dbReference>
<reference evidence="2 3" key="1">
    <citation type="submission" date="2009-01" db="EMBL/GenBank/DDBJ databases">
        <title>Complete sequence of Geobacter sp. FRC-32.</title>
        <authorList>
            <consortium name="US DOE Joint Genome Institute"/>
            <person name="Lucas S."/>
            <person name="Copeland A."/>
            <person name="Lapidus A."/>
            <person name="Glavina del Rio T."/>
            <person name="Dalin E."/>
            <person name="Tice H."/>
            <person name="Bruce D."/>
            <person name="Goodwin L."/>
            <person name="Pitluck S."/>
            <person name="Saunders E."/>
            <person name="Brettin T."/>
            <person name="Detter J.C."/>
            <person name="Han C."/>
            <person name="Larimer F."/>
            <person name="Land M."/>
            <person name="Hauser L."/>
            <person name="Kyrpides N."/>
            <person name="Ovchinnikova G."/>
            <person name="Kostka J."/>
            <person name="Richardson P."/>
        </authorList>
    </citation>
    <scope>NUCLEOTIDE SEQUENCE [LARGE SCALE GENOMIC DNA]</scope>
    <source>
        <strain evidence="3">DSM 22248 / JCM 15807 / FRC-32</strain>
    </source>
</reference>
<keyword evidence="1" id="KW-0732">Signal</keyword>
<protein>
    <submittedName>
        <fullName evidence="2">Uncharacterized protein</fullName>
    </submittedName>
</protein>
<dbReference type="STRING" id="316067.Geob_1199"/>
<organism evidence="2 3">
    <name type="scientific">Geotalea daltonii (strain DSM 22248 / JCM 15807 / FRC-32)</name>
    <name type="common">Geobacter daltonii</name>
    <dbReference type="NCBI Taxonomy" id="316067"/>
    <lineage>
        <taxon>Bacteria</taxon>
        <taxon>Pseudomonadati</taxon>
        <taxon>Thermodesulfobacteriota</taxon>
        <taxon>Desulfuromonadia</taxon>
        <taxon>Geobacterales</taxon>
        <taxon>Geobacteraceae</taxon>
        <taxon>Geotalea</taxon>
    </lineage>
</organism>
<dbReference type="HOGENOM" id="CLU_052028_0_0_7"/>
<accession>B9M3R6</accession>
<dbReference type="GO" id="GO:0016020">
    <property type="term" value="C:membrane"/>
    <property type="evidence" value="ECO:0007669"/>
    <property type="project" value="InterPro"/>
</dbReference>
<evidence type="ECO:0000313" key="2">
    <source>
        <dbReference type="EMBL" id="ACM19559.1"/>
    </source>
</evidence>
<dbReference type="Gene3D" id="3.40.50.1820">
    <property type="entry name" value="alpha/beta hydrolase"/>
    <property type="match status" value="1"/>
</dbReference>
<dbReference type="eggNOG" id="COG2267">
    <property type="taxonomic scope" value="Bacteria"/>
</dbReference>
<dbReference type="SUPFAM" id="SSF53474">
    <property type="entry name" value="alpha/beta-Hydrolases"/>
    <property type="match status" value="1"/>
</dbReference>
<evidence type="ECO:0000313" key="3">
    <source>
        <dbReference type="Proteomes" id="UP000007721"/>
    </source>
</evidence>
<dbReference type="OrthoDB" id="7328659at2"/>
<gene>
    <name evidence="2" type="ordered locus">Geob_1199</name>
</gene>
<feature type="signal peptide" evidence="1">
    <location>
        <begin position="1"/>
        <end position="22"/>
    </location>
</feature>
<dbReference type="EMBL" id="CP001390">
    <property type="protein sequence ID" value="ACM19559.1"/>
    <property type="molecule type" value="Genomic_DNA"/>
</dbReference>
<dbReference type="PANTHER" id="PTHR30035">
    <property type="entry name" value="LIPOPROTEIN VACJ-RELATED"/>
    <property type="match status" value="1"/>
</dbReference>
<evidence type="ECO:0000256" key="1">
    <source>
        <dbReference type="SAM" id="SignalP"/>
    </source>
</evidence>
<sequence length="427" mass="47824">MRRFHILLAAVLLLASPVNTSAYDYPVANPYIATIAGTPTSYKADLKLAIPEEHKELSIAEGRKVPSIFWFQNRMKYSVTLQDRKAPLIFVIAAAGSSYNSPTTNILQRAFYKAGFHVVCLSSPTHPNFMVTASTTGVPGYVPDDARDLYRAMTKVWQDLDGEAQVTEFYLTGYSLGAADAAFVARLDEEVKGFNFKKVLMINPPVNLHASILLLDRMLLDNIPGGIAGLNPFVDQVMTKFAGLYRGMESLDFNNDVLYQVFEEEKPDDREMAALIGLSFRLVSANMMLTADIINNQGYLVPKNRILTPNDPTTEYLKVALRLSFDQFFDEFFFPFFKARMPGLTKEALIAEVSLKSLEHYLRNTDKIGVMVNADDMILAHEDLEYLVGVFGNRAKIYPRGGHLGNIDYKENVEDMLAFFGAGREDQ</sequence>
<dbReference type="AlphaFoldDB" id="B9M3R6"/>
<proteinExistence type="predicted"/>
<dbReference type="Proteomes" id="UP000007721">
    <property type="component" value="Chromosome"/>
</dbReference>